<evidence type="ECO:0000256" key="2">
    <source>
        <dbReference type="ARBA" id="ARBA00023012"/>
    </source>
</evidence>
<dbReference type="PROSITE" id="PS50110">
    <property type="entry name" value="RESPONSE_REGULATORY"/>
    <property type="match status" value="1"/>
</dbReference>
<dbReference type="InterPro" id="IPR050595">
    <property type="entry name" value="Bact_response_regulator"/>
</dbReference>
<protein>
    <submittedName>
        <fullName evidence="5">Two-component system response regulator</fullName>
    </submittedName>
</protein>
<dbReference type="PANTHER" id="PTHR44591">
    <property type="entry name" value="STRESS RESPONSE REGULATOR PROTEIN 1"/>
    <property type="match status" value="1"/>
</dbReference>
<dbReference type="InterPro" id="IPR001789">
    <property type="entry name" value="Sig_transdc_resp-reg_receiver"/>
</dbReference>
<dbReference type="SMART" id="SM00448">
    <property type="entry name" value="REC"/>
    <property type="match status" value="1"/>
</dbReference>
<evidence type="ECO:0000256" key="1">
    <source>
        <dbReference type="ARBA" id="ARBA00022553"/>
    </source>
</evidence>
<organism evidence="5 6">
    <name type="scientific">Acetobacter peroxydans</name>
    <dbReference type="NCBI Taxonomy" id="104098"/>
    <lineage>
        <taxon>Bacteria</taxon>
        <taxon>Pseudomonadati</taxon>
        <taxon>Pseudomonadota</taxon>
        <taxon>Alphaproteobacteria</taxon>
        <taxon>Acetobacterales</taxon>
        <taxon>Acetobacteraceae</taxon>
        <taxon>Acetobacter</taxon>
    </lineage>
</organism>
<dbReference type="Gene3D" id="3.40.50.2300">
    <property type="match status" value="1"/>
</dbReference>
<comment type="caution">
    <text evidence="5">The sequence shown here is derived from an EMBL/GenBank/DDBJ whole genome shotgun (WGS) entry which is preliminary data.</text>
</comment>
<evidence type="ECO:0000313" key="6">
    <source>
        <dbReference type="Proteomes" id="UP000317730"/>
    </source>
</evidence>
<gene>
    <name evidence="5" type="ORF">APE01nite_16900</name>
</gene>
<evidence type="ECO:0000259" key="4">
    <source>
        <dbReference type="PROSITE" id="PS50110"/>
    </source>
</evidence>
<keyword evidence="1 3" id="KW-0597">Phosphoprotein</keyword>
<feature type="domain" description="Response regulatory" evidence="4">
    <location>
        <begin position="8"/>
        <end position="126"/>
    </location>
</feature>
<name>A0A4Y3TVT7_9PROT</name>
<dbReference type="InterPro" id="IPR011006">
    <property type="entry name" value="CheY-like_superfamily"/>
</dbReference>
<dbReference type="OrthoDB" id="9800897at2"/>
<dbReference type="GO" id="GO:0000160">
    <property type="term" value="P:phosphorelay signal transduction system"/>
    <property type="evidence" value="ECO:0007669"/>
    <property type="project" value="UniProtKB-KW"/>
</dbReference>
<dbReference type="Pfam" id="PF00072">
    <property type="entry name" value="Response_reg"/>
    <property type="match status" value="1"/>
</dbReference>
<dbReference type="EMBL" id="BJMV01000008">
    <property type="protein sequence ID" value="GEB85893.1"/>
    <property type="molecule type" value="Genomic_DNA"/>
</dbReference>
<proteinExistence type="predicted"/>
<feature type="modified residue" description="4-aspartylphosphate" evidence="3">
    <location>
        <position position="59"/>
    </location>
</feature>
<accession>A0A4Y3TVT7</accession>
<dbReference type="RefSeq" id="WP_141376518.1">
    <property type="nucleotide sequence ID" value="NZ_BAPL01000030.1"/>
</dbReference>
<evidence type="ECO:0000313" key="5">
    <source>
        <dbReference type="EMBL" id="GEB85893.1"/>
    </source>
</evidence>
<reference evidence="5 6" key="1">
    <citation type="submission" date="2019-06" db="EMBL/GenBank/DDBJ databases">
        <title>Whole genome shotgun sequence of Acetobacter peroxydans NBRC 13755.</title>
        <authorList>
            <person name="Hosoyama A."/>
            <person name="Uohara A."/>
            <person name="Ohji S."/>
            <person name="Ichikawa N."/>
        </authorList>
    </citation>
    <scope>NUCLEOTIDE SEQUENCE [LARGE SCALE GENOMIC DNA]</scope>
    <source>
        <strain evidence="5 6">NBRC 13755</strain>
    </source>
</reference>
<sequence>MVDNKGVRVLTIDDSKTMQGMLRKVLEGAGYDVIQGGDGVEGLEVLQAANPPPKAVITDINMPRMDGFEVIEAVRKLDQHKHLPVIVLTTESDPEKKARAREAGATGWIVKPFSTESLLAAIRRVTA</sequence>
<dbReference type="AlphaFoldDB" id="A0A4Y3TVT7"/>
<keyword evidence="2" id="KW-0902">Two-component regulatory system</keyword>
<evidence type="ECO:0000256" key="3">
    <source>
        <dbReference type="PROSITE-ProRule" id="PRU00169"/>
    </source>
</evidence>
<dbReference type="SUPFAM" id="SSF52172">
    <property type="entry name" value="CheY-like"/>
    <property type="match status" value="1"/>
</dbReference>
<dbReference type="Proteomes" id="UP000317730">
    <property type="component" value="Unassembled WGS sequence"/>
</dbReference>
<dbReference type="PANTHER" id="PTHR44591:SF14">
    <property type="entry name" value="PROTEIN PILG"/>
    <property type="match status" value="1"/>
</dbReference>
<keyword evidence="6" id="KW-1185">Reference proteome</keyword>